<dbReference type="Proteomes" id="UP001054857">
    <property type="component" value="Unassembled WGS sequence"/>
</dbReference>
<dbReference type="SMART" id="SM00360">
    <property type="entry name" value="RRM"/>
    <property type="match status" value="2"/>
</dbReference>
<organism evidence="4 5">
    <name type="scientific">Astrephomene gubernaculifera</name>
    <dbReference type="NCBI Taxonomy" id="47775"/>
    <lineage>
        <taxon>Eukaryota</taxon>
        <taxon>Viridiplantae</taxon>
        <taxon>Chlorophyta</taxon>
        <taxon>core chlorophytes</taxon>
        <taxon>Chlorophyceae</taxon>
        <taxon>CS clade</taxon>
        <taxon>Chlamydomonadales</taxon>
        <taxon>Astrephomenaceae</taxon>
        <taxon>Astrephomene</taxon>
    </lineage>
</organism>
<evidence type="ECO:0000259" key="3">
    <source>
        <dbReference type="PROSITE" id="PS50102"/>
    </source>
</evidence>
<proteinExistence type="predicted"/>
<dbReference type="AlphaFoldDB" id="A0AAD3E1F6"/>
<reference evidence="4 5" key="1">
    <citation type="journal article" date="2021" name="Sci. Rep.">
        <title>Genome sequencing of the multicellular alga Astrephomene provides insights into convergent evolution of germ-soma differentiation.</title>
        <authorList>
            <person name="Yamashita S."/>
            <person name="Yamamoto K."/>
            <person name="Matsuzaki R."/>
            <person name="Suzuki S."/>
            <person name="Yamaguchi H."/>
            <person name="Hirooka S."/>
            <person name="Minakuchi Y."/>
            <person name="Miyagishima S."/>
            <person name="Kawachi M."/>
            <person name="Toyoda A."/>
            <person name="Nozaki H."/>
        </authorList>
    </citation>
    <scope>NUCLEOTIDE SEQUENCE [LARGE SCALE GENOMIC DNA]</scope>
    <source>
        <strain evidence="4 5">NIES-4017</strain>
    </source>
</reference>
<dbReference type="InterPro" id="IPR012677">
    <property type="entry name" value="Nucleotide-bd_a/b_plait_sf"/>
</dbReference>
<evidence type="ECO:0000313" key="4">
    <source>
        <dbReference type="EMBL" id="GFR51945.1"/>
    </source>
</evidence>
<dbReference type="InterPro" id="IPR035979">
    <property type="entry name" value="RBD_domain_sf"/>
</dbReference>
<dbReference type="PROSITE" id="PS50102">
    <property type="entry name" value="RRM"/>
    <property type="match status" value="1"/>
</dbReference>
<evidence type="ECO:0000313" key="5">
    <source>
        <dbReference type="Proteomes" id="UP001054857"/>
    </source>
</evidence>
<feature type="domain" description="RRM" evidence="3">
    <location>
        <begin position="266"/>
        <end position="343"/>
    </location>
</feature>
<keyword evidence="5" id="KW-1185">Reference proteome</keyword>
<sequence>MFGNAAAAAAAAGFATDQQLGVYPVFGAPVPAGGVLAAGGAAPTLSPTGEEIRTIFVTGFPSNVHDRELHNLVCFLPGYEASQMNTKPTTGTSPQGFALFNSPAAAQAAMILLHDMQFDTDCHLRCEMAHKNMYLKDDPSIRRADARRSAAAVGLSPGGGVPGSGTGMLAGVSPMAPMALAGSGPPFTAAGKQFGMGPHTFSGSLMASTLAALRPAAVHHHAVGGTLLPPPGQAAAMAAQHAGLINPTPVAGFGPVTNKFDNPPCNTLFIGNLGDTVDEGELTALFSCQPGYKQLKLLRHPRQVSCFVEFVDVTSASAVHSALQGALLTSSDRGPIRIQYSKNPYGKRSPQMGGGMGAGPYGGGASLSASSASSSAALLGAAAAAGMAGGAGGMVPASMANALMAASAGGDFSNWPQPFSLG</sequence>
<dbReference type="SUPFAM" id="SSF54928">
    <property type="entry name" value="RNA-binding domain, RBD"/>
    <property type="match status" value="1"/>
</dbReference>
<comment type="caution">
    <text evidence="4">The sequence shown here is derived from an EMBL/GenBank/DDBJ whole genome shotgun (WGS) entry which is preliminary data.</text>
</comment>
<dbReference type="Pfam" id="PF00076">
    <property type="entry name" value="RRM_1"/>
    <property type="match status" value="1"/>
</dbReference>
<name>A0AAD3E1F6_9CHLO</name>
<dbReference type="Gene3D" id="3.30.70.330">
    <property type="match status" value="2"/>
</dbReference>
<evidence type="ECO:0000256" key="2">
    <source>
        <dbReference type="PROSITE-ProRule" id="PRU00176"/>
    </source>
</evidence>
<dbReference type="InterPro" id="IPR000504">
    <property type="entry name" value="RRM_dom"/>
</dbReference>
<dbReference type="GO" id="GO:0003723">
    <property type="term" value="F:RNA binding"/>
    <property type="evidence" value="ECO:0007669"/>
    <property type="project" value="UniProtKB-UniRule"/>
</dbReference>
<evidence type="ECO:0000256" key="1">
    <source>
        <dbReference type="ARBA" id="ARBA00022884"/>
    </source>
</evidence>
<protein>
    <recommendedName>
        <fullName evidence="3">RRM domain-containing protein</fullName>
    </recommendedName>
</protein>
<accession>A0AAD3E1F6</accession>
<dbReference type="PANTHER" id="PTHR10501">
    <property type="entry name" value="U1 SMALL NUCLEAR RIBONUCLEOPROTEIN A/U2 SMALL NUCLEAR RIBONUCLEOPROTEIN B"/>
    <property type="match status" value="1"/>
</dbReference>
<keyword evidence="1 2" id="KW-0694">RNA-binding</keyword>
<dbReference type="EMBL" id="BMAR01000056">
    <property type="protein sequence ID" value="GFR51945.1"/>
    <property type="molecule type" value="Genomic_DNA"/>
</dbReference>
<gene>
    <name evidence="4" type="ORF">Agub_g14467</name>
</gene>
<dbReference type="CDD" id="cd12245">
    <property type="entry name" value="RRM_scw1_like"/>
    <property type="match status" value="1"/>
</dbReference>